<dbReference type="InterPro" id="IPR009057">
    <property type="entry name" value="Homeodomain-like_sf"/>
</dbReference>
<feature type="modified residue" description="4-aspartylphosphate" evidence="8">
    <location>
        <position position="53"/>
    </location>
</feature>
<reference evidence="11" key="2">
    <citation type="submission" date="2020-09" db="EMBL/GenBank/DDBJ databases">
        <authorList>
            <person name="Sun Q."/>
            <person name="Kim S."/>
        </authorList>
    </citation>
    <scope>NUCLEOTIDE SEQUENCE</scope>
    <source>
        <strain evidence="11">KCTC 32337</strain>
    </source>
</reference>
<dbReference type="SMART" id="SM00448">
    <property type="entry name" value="REC"/>
    <property type="match status" value="1"/>
</dbReference>
<dbReference type="InterPro" id="IPR025943">
    <property type="entry name" value="Sigma_54_int_dom_ATP-bd_2"/>
</dbReference>
<organism evidence="11 12">
    <name type="scientific">Paraglaciecola chathamensis</name>
    <dbReference type="NCBI Taxonomy" id="368405"/>
    <lineage>
        <taxon>Bacteria</taxon>
        <taxon>Pseudomonadati</taxon>
        <taxon>Pseudomonadota</taxon>
        <taxon>Gammaproteobacteria</taxon>
        <taxon>Alteromonadales</taxon>
        <taxon>Alteromonadaceae</taxon>
        <taxon>Paraglaciecola</taxon>
    </lineage>
</organism>
<dbReference type="Gene3D" id="1.10.8.60">
    <property type="match status" value="1"/>
</dbReference>
<dbReference type="InterPro" id="IPR025944">
    <property type="entry name" value="Sigma_54_int_dom_CS"/>
</dbReference>
<evidence type="ECO:0000259" key="10">
    <source>
        <dbReference type="PROSITE" id="PS50110"/>
    </source>
</evidence>
<evidence type="ECO:0000256" key="6">
    <source>
        <dbReference type="ARBA" id="ARBA00023125"/>
    </source>
</evidence>
<protein>
    <submittedName>
        <fullName evidence="11">C4-dicarboxylate ABC transporter</fullName>
    </submittedName>
</protein>
<keyword evidence="6" id="KW-0238">DNA-binding</keyword>
<dbReference type="Pfam" id="PF00158">
    <property type="entry name" value="Sigma54_activat"/>
    <property type="match status" value="1"/>
</dbReference>
<dbReference type="Proteomes" id="UP000622604">
    <property type="component" value="Unassembled WGS sequence"/>
</dbReference>
<dbReference type="PANTHER" id="PTHR32071:SF57">
    <property type="entry name" value="C4-DICARBOXYLATE TRANSPORT TRANSCRIPTIONAL REGULATORY PROTEIN DCTD"/>
    <property type="match status" value="1"/>
</dbReference>
<evidence type="ECO:0000256" key="3">
    <source>
        <dbReference type="ARBA" id="ARBA00022840"/>
    </source>
</evidence>
<keyword evidence="7" id="KW-0804">Transcription</keyword>
<dbReference type="EMBL" id="BMZC01000001">
    <property type="protein sequence ID" value="GGZ50196.1"/>
    <property type="molecule type" value="Genomic_DNA"/>
</dbReference>
<dbReference type="FunFam" id="3.40.50.2300:FF:000018">
    <property type="entry name" value="DNA-binding transcriptional regulator NtrC"/>
    <property type="match status" value="1"/>
</dbReference>
<dbReference type="GO" id="GO:0000160">
    <property type="term" value="P:phosphorelay signal transduction system"/>
    <property type="evidence" value="ECO:0007669"/>
    <property type="project" value="UniProtKB-KW"/>
</dbReference>
<keyword evidence="5" id="KW-0805">Transcription regulation</keyword>
<reference evidence="11" key="1">
    <citation type="journal article" date="2014" name="Int. J. Syst. Evol. Microbiol.">
        <title>Complete genome sequence of Corynebacterium casei LMG S-19264T (=DSM 44701T), isolated from a smear-ripened cheese.</title>
        <authorList>
            <consortium name="US DOE Joint Genome Institute (JGI-PGF)"/>
            <person name="Walter F."/>
            <person name="Albersmeier A."/>
            <person name="Kalinowski J."/>
            <person name="Ruckert C."/>
        </authorList>
    </citation>
    <scope>NUCLEOTIDE SEQUENCE</scope>
    <source>
        <strain evidence="11">KCTC 32337</strain>
    </source>
</reference>
<dbReference type="SUPFAM" id="SSF52540">
    <property type="entry name" value="P-loop containing nucleoside triphosphate hydrolases"/>
    <property type="match status" value="1"/>
</dbReference>
<dbReference type="InterPro" id="IPR027417">
    <property type="entry name" value="P-loop_NTPase"/>
</dbReference>
<name>A0A8H9LZH6_9ALTE</name>
<dbReference type="InterPro" id="IPR011006">
    <property type="entry name" value="CheY-like_superfamily"/>
</dbReference>
<evidence type="ECO:0000256" key="8">
    <source>
        <dbReference type="PROSITE-ProRule" id="PRU00169"/>
    </source>
</evidence>
<dbReference type="PROSITE" id="PS50045">
    <property type="entry name" value="SIGMA54_INTERACT_4"/>
    <property type="match status" value="1"/>
</dbReference>
<dbReference type="InterPro" id="IPR003593">
    <property type="entry name" value="AAA+_ATPase"/>
</dbReference>
<dbReference type="PROSITE" id="PS50110">
    <property type="entry name" value="RESPONSE_REGULATORY"/>
    <property type="match status" value="1"/>
</dbReference>
<proteinExistence type="predicted"/>
<dbReference type="GO" id="GO:0005524">
    <property type="term" value="F:ATP binding"/>
    <property type="evidence" value="ECO:0007669"/>
    <property type="project" value="UniProtKB-KW"/>
</dbReference>
<keyword evidence="1 8" id="KW-0597">Phosphoprotein</keyword>
<dbReference type="CDD" id="cd17549">
    <property type="entry name" value="REC_DctD-like"/>
    <property type="match status" value="1"/>
</dbReference>
<dbReference type="InterPro" id="IPR025662">
    <property type="entry name" value="Sigma_54_int_dom_ATP-bd_1"/>
</dbReference>
<dbReference type="Pfam" id="PF25601">
    <property type="entry name" value="AAA_lid_14"/>
    <property type="match status" value="1"/>
</dbReference>
<dbReference type="RefSeq" id="WP_191865222.1">
    <property type="nucleotide sequence ID" value="NZ_BMZC01000001.1"/>
</dbReference>
<dbReference type="PROSITE" id="PS00688">
    <property type="entry name" value="SIGMA54_INTERACT_3"/>
    <property type="match status" value="1"/>
</dbReference>
<dbReference type="InterPro" id="IPR058031">
    <property type="entry name" value="AAA_lid_NorR"/>
</dbReference>
<dbReference type="InterPro" id="IPR001789">
    <property type="entry name" value="Sig_transdc_resp-reg_receiver"/>
</dbReference>
<evidence type="ECO:0000256" key="4">
    <source>
        <dbReference type="ARBA" id="ARBA00023012"/>
    </source>
</evidence>
<accession>A0A8H9LZH6</accession>
<keyword evidence="3" id="KW-0067">ATP-binding</keyword>
<feature type="domain" description="Response regulatory" evidence="10">
    <location>
        <begin position="4"/>
        <end position="118"/>
    </location>
</feature>
<dbReference type="AlphaFoldDB" id="A0A8H9LZH6"/>
<evidence type="ECO:0000256" key="5">
    <source>
        <dbReference type="ARBA" id="ARBA00023015"/>
    </source>
</evidence>
<evidence type="ECO:0000313" key="11">
    <source>
        <dbReference type="EMBL" id="GGZ50196.1"/>
    </source>
</evidence>
<dbReference type="InterPro" id="IPR002078">
    <property type="entry name" value="Sigma_54_int"/>
</dbReference>
<comment type="caution">
    <text evidence="11">The sequence shown here is derived from an EMBL/GenBank/DDBJ whole genome shotgun (WGS) entry which is preliminary data.</text>
</comment>
<sequence length="448" mass="50591">MSIPIYIIDDEPAILKALKQLLSIEGYETEVFSDAREALKKLDRDWPGVVLSDINMPGIDGVEFLREVLKVDSEFSVVMLTGHGDISTAVESMRLGAYDFIEKPFSNEHILDVLNRAGEKRALVLENRELKDELDAQTGAGPRLLGNTHKIKALRRLLMQIKDIPADVLIRGETGSGKDLVARFLHYNSHRKNENFVAINCGAIPETMIESELFGFEAGAFTSAQKKRVGKIEHANGGTFFLDEIESMPMALQIKLLRVLEDRRIEPLGSNRHVDLDIRVIAAAKIDLLELVGKGEFREDLFYRLNVINVEIPPLRERREDISLLFQHYAALASSRFHTDAPRLTNDQLARLQQHNWPGNIRELRNVAERFVLMGGQTVFDEPAGGDIDDATTLAEKVGQYERDVLEAALREHDGRLIDVQQQLGLPRKTLYDKMRKYGLVKADFKLS</sequence>
<dbReference type="GO" id="GO:0006355">
    <property type="term" value="P:regulation of DNA-templated transcription"/>
    <property type="evidence" value="ECO:0007669"/>
    <property type="project" value="InterPro"/>
</dbReference>
<evidence type="ECO:0000259" key="9">
    <source>
        <dbReference type="PROSITE" id="PS50045"/>
    </source>
</evidence>
<dbReference type="SUPFAM" id="SSF52172">
    <property type="entry name" value="CheY-like"/>
    <property type="match status" value="1"/>
</dbReference>
<dbReference type="CDD" id="cd00009">
    <property type="entry name" value="AAA"/>
    <property type="match status" value="1"/>
</dbReference>
<dbReference type="Pfam" id="PF02954">
    <property type="entry name" value="HTH_8"/>
    <property type="match status" value="1"/>
</dbReference>
<dbReference type="FunFam" id="3.40.50.300:FF:000006">
    <property type="entry name" value="DNA-binding transcriptional regulator NtrC"/>
    <property type="match status" value="1"/>
</dbReference>
<gene>
    <name evidence="11" type="primary">dctD</name>
    <name evidence="11" type="ORF">GCM10011274_05410</name>
</gene>
<evidence type="ECO:0000256" key="1">
    <source>
        <dbReference type="ARBA" id="ARBA00022553"/>
    </source>
</evidence>
<dbReference type="PANTHER" id="PTHR32071">
    <property type="entry name" value="TRANSCRIPTIONAL REGULATORY PROTEIN"/>
    <property type="match status" value="1"/>
</dbReference>
<dbReference type="SMART" id="SM00382">
    <property type="entry name" value="AAA"/>
    <property type="match status" value="1"/>
</dbReference>
<dbReference type="InterPro" id="IPR002197">
    <property type="entry name" value="HTH_Fis"/>
</dbReference>
<evidence type="ECO:0000313" key="12">
    <source>
        <dbReference type="Proteomes" id="UP000622604"/>
    </source>
</evidence>
<dbReference type="Gene3D" id="1.10.10.60">
    <property type="entry name" value="Homeodomain-like"/>
    <property type="match status" value="1"/>
</dbReference>
<feature type="domain" description="Sigma-54 factor interaction" evidence="9">
    <location>
        <begin position="144"/>
        <end position="373"/>
    </location>
</feature>
<dbReference type="Pfam" id="PF00072">
    <property type="entry name" value="Response_reg"/>
    <property type="match status" value="1"/>
</dbReference>
<keyword evidence="4" id="KW-0902">Two-component regulatory system</keyword>
<dbReference type="PROSITE" id="PS00676">
    <property type="entry name" value="SIGMA54_INTERACT_2"/>
    <property type="match status" value="1"/>
</dbReference>
<keyword evidence="2" id="KW-0547">Nucleotide-binding</keyword>
<dbReference type="GO" id="GO:0043565">
    <property type="term" value="F:sequence-specific DNA binding"/>
    <property type="evidence" value="ECO:0007669"/>
    <property type="project" value="InterPro"/>
</dbReference>
<dbReference type="PROSITE" id="PS00675">
    <property type="entry name" value="SIGMA54_INTERACT_1"/>
    <property type="match status" value="1"/>
</dbReference>
<dbReference type="SUPFAM" id="SSF46689">
    <property type="entry name" value="Homeodomain-like"/>
    <property type="match status" value="1"/>
</dbReference>
<dbReference type="Gene3D" id="3.40.50.2300">
    <property type="match status" value="1"/>
</dbReference>
<dbReference type="Gene3D" id="3.40.50.300">
    <property type="entry name" value="P-loop containing nucleotide triphosphate hydrolases"/>
    <property type="match status" value="1"/>
</dbReference>
<evidence type="ECO:0000256" key="7">
    <source>
        <dbReference type="ARBA" id="ARBA00023163"/>
    </source>
</evidence>
<evidence type="ECO:0000256" key="2">
    <source>
        <dbReference type="ARBA" id="ARBA00022741"/>
    </source>
</evidence>